<organism evidence="1">
    <name type="scientific">Ornithodoros turicata</name>
    <dbReference type="NCBI Taxonomy" id="34597"/>
    <lineage>
        <taxon>Eukaryota</taxon>
        <taxon>Metazoa</taxon>
        <taxon>Ecdysozoa</taxon>
        <taxon>Arthropoda</taxon>
        <taxon>Chelicerata</taxon>
        <taxon>Arachnida</taxon>
        <taxon>Acari</taxon>
        <taxon>Parasitiformes</taxon>
        <taxon>Ixodida</taxon>
        <taxon>Ixodoidea</taxon>
        <taxon>Argasidae</taxon>
        <taxon>Ornithodorinae</taxon>
        <taxon>Ornithodoros</taxon>
    </lineage>
</organism>
<dbReference type="FunFam" id="1.20.1440.160:FF:000001">
    <property type="entry name" value="Tumor necrosis factor alpha-induced protein 8-like 1"/>
    <property type="match status" value="1"/>
</dbReference>
<dbReference type="AlphaFoldDB" id="A0A2R5LCY3"/>
<accession>A0A2R5LCY3</accession>
<name>A0A2R5LCY3_9ACAR</name>
<dbReference type="InterPro" id="IPR008477">
    <property type="entry name" value="TNFAIP8-like"/>
</dbReference>
<dbReference type="GO" id="GO:0042981">
    <property type="term" value="P:regulation of apoptotic process"/>
    <property type="evidence" value="ECO:0007669"/>
    <property type="project" value="InterPro"/>
</dbReference>
<reference evidence="1" key="1">
    <citation type="submission" date="2018-03" db="EMBL/GenBank/DDBJ databases">
        <title>The relapsing fever spirochete Borrelia turicatae persists in the highly oxidative environment of its soft-bodied tick vector.</title>
        <authorList>
            <person name="Bourret T.J."/>
            <person name="Boyle W.K."/>
            <person name="Valenzuela J.G."/>
            <person name="Oliveira F."/>
            <person name="Lopez J.E."/>
        </authorList>
    </citation>
    <scope>NUCLEOTIDE SEQUENCE</scope>
    <source>
        <strain evidence="1">Kansas strain/isolate</strain>
        <tissue evidence="1">Salivary glands</tissue>
    </source>
</reference>
<sequence length="186" mass="21137">MTEFKAKDIGLRAQKKLLSHVSNKSVAKVFIDDTAGSLLDNVYRLVKNITGSKKDAEKITKNIIKVVVKVGILHRNSKFSAEELDIAQQFKRKFHSVAMSIVSFHEVEFSYDQQFLAGNLRDCNSLLRNLVRAHLTEKSLGRIDHVFSFFTRPDVLDATFRRDGEHREVLGKIVADLHKSLEEGNL</sequence>
<dbReference type="EMBL" id="GGLE01003081">
    <property type="protein sequence ID" value="MBY07207.1"/>
    <property type="molecule type" value="Transcribed_RNA"/>
</dbReference>
<dbReference type="Gene3D" id="1.20.1440.160">
    <property type="entry name" value="Tumor necrosis factor alpha-induced protein 8-like"/>
    <property type="match status" value="1"/>
</dbReference>
<dbReference type="PANTHER" id="PTHR12757:SF1">
    <property type="entry name" value="PROTEIN SALIVARY GLANDS MARRED"/>
    <property type="match status" value="1"/>
</dbReference>
<dbReference type="GO" id="GO:0005737">
    <property type="term" value="C:cytoplasm"/>
    <property type="evidence" value="ECO:0007669"/>
    <property type="project" value="TreeGrafter"/>
</dbReference>
<evidence type="ECO:0000313" key="1">
    <source>
        <dbReference type="EMBL" id="MBY07207.1"/>
    </source>
</evidence>
<dbReference type="Pfam" id="PF05527">
    <property type="entry name" value="TNFAIP8"/>
    <property type="match status" value="1"/>
</dbReference>
<dbReference type="PANTHER" id="PTHR12757">
    <property type="entry name" value="TUMOR NECROSIS FACTOR INDUCED PROTEIN"/>
    <property type="match status" value="1"/>
</dbReference>
<proteinExistence type="predicted"/>
<protein>
    <submittedName>
        <fullName evidence="1">Putative tumor necrosis factor induced protein</fullName>
    </submittedName>
</protein>
<dbReference type="InterPro" id="IPR038355">
    <property type="entry name" value="TNFAIP8_sf"/>
</dbReference>